<keyword evidence="3" id="KW-0597">Phosphoprotein</keyword>
<dbReference type="PANTHER" id="PTHR45138">
    <property type="entry name" value="REGULATORY COMPONENTS OF SENSORY TRANSDUCTION SYSTEM"/>
    <property type="match status" value="1"/>
</dbReference>
<dbReference type="GO" id="GO:0005886">
    <property type="term" value="C:plasma membrane"/>
    <property type="evidence" value="ECO:0007669"/>
    <property type="project" value="TreeGrafter"/>
</dbReference>
<reference evidence="6 7" key="1">
    <citation type="submission" date="2016-10" db="EMBL/GenBank/DDBJ databases">
        <authorList>
            <person name="de Groot N.N."/>
        </authorList>
    </citation>
    <scope>NUCLEOTIDE SEQUENCE [LARGE SCALE GENOMIC DNA]</scope>
    <source>
        <strain evidence="6 7">APO</strain>
    </source>
</reference>
<feature type="domain" description="GGDEF" evidence="5">
    <location>
        <begin position="281"/>
        <end position="411"/>
    </location>
</feature>
<dbReference type="GO" id="GO:1902201">
    <property type="term" value="P:negative regulation of bacterial-type flagellum-dependent cell motility"/>
    <property type="evidence" value="ECO:0007669"/>
    <property type="project" value="TreeGrafter"/>
</dbReference>
<gene>
    <name evidence="6" type="ORF">SAMN05192546_102373</name>
</gene>
<evidence type="ECO:0000313" key="6">
    <source>
        <dbReference type="EMBL" id="SDY51832.1"/>
    </source>
</evidence>
<name>A0A1H3KHZ6_9FIRM</name>
<dbReference type="InterPro" id="IPR013656">
    <property type="entry name" value="PAS_4"/>
</dbReference>
<dbReference type="InterPro" id="IPR029787">
    <property type="entry name" value="Nucleotide_cyclase"/>
</dbReference>
<evidence type="ECO:0000313" key="7">
    <source>
        <dbReference type="Proteomes" id="UP000199230"/>
    </source>
</evidence>
<dbReference type="Pfam" id="PF00072">
    <property type="entry name" value="Response_reg"/>
    <property type="match status" value="1"/>
</dbReference>
<dbReference type="Gene3D" id="3.30.450.20">
    <property type="entry name" value="PAS domain"/>
    <property type="match status" value="1"/>
</dbReference>
<dbReference type="SUPFAM" id="SSF55785">
    <property type="entry name" value="PYP-like sensor domain (PAS domain)"/>
    <property type="match status" value="1"/>
</dbReference>
<proteinExistence type="predicted"/>
<dbReference type="InterPro" id="IPR000160">
    <property type="entry name" value="GGDEF_dom"/>
</dbReference>
<keyword evidence="7" id="KW-1185">Reference proteome</keyword>
<dbReference type="AlphaFoldDB" id="A0A1H3KHZ6"/>
<dbReference type="InterPro" id="IPR000014">
    <property type="entry name" value="PAS"/>
</dbReference>
<dbReference type="SUPFAM" id="SSF55073">
    <property type="entry name" value="Nucleotide cyclase"/>
    <property type="match status" value="1"/>
</dbReference>
<dbReference type="Proteomes" id="UP000199230">
    <property type="component" value="Unassembled WGS sequence"/>
</dbReference>
<dbReference type="STRING" id="159292.SAMN05192546_102373"/>
<dbReference type="PROSITE" id="PS50887">
    <property type="entry name" value="GGDEF"/>
    <property type="match status" value="1"/>
</dbReference>
<dbReference type="NCBIfam" id="TIGR00254">
    <property type="entry name" value="GGDEF"/>
    <property type="match status" value="1"/>
</dbReference>
<dbReference type="InterPro" id="IPR001789">
    <property type="entry name" value="Sig_transdc_resp-reg_receiver"/>
</dbReference>
<sequence length="441" mass="50877">MDERAKIFLVEDNLMDTKAIVETLRKKQYLLVGTAYSVEEAIPLVARTKPDLVLMDIHLKGEKDGIYGACEIQENLGIPILFISGFLNDDVQQRVLEADPSGFLVKPFNEQELLINLELALYKAKMKQKLDQQEIRFQSMVKALPDLLINYDKDGNYLEVTTQEVDIMPVGFDEIKGKNVMEVLPQPLAETVLLYISKAIKTGNMQTVEYDLETPKGLRKFEMRLAGSGKEEAVAIIRDVTEARKTEEALLHMRFRDRMTGLYNRDFFEEELQRLDTERQHPLSVIIGDIDGLKMVNDILGHQEGDKLLQRTAQVMKDCFREEDIICRTGGDEFTILLTQTDRINARKMMRRIRARCQELTAKGDFTQLALGSATKVDDRKSIEELLKEADDNMYQNKLTNRENKLIDLLKILEKNPNLDPEANKKYWERVSRFRPLRKKT</sequence>
<dbReference type="GO" id="GO:0052621">
    <property type="term" value="F:diguanylate cyclase activity"/>
    <property type="evidence" value="ECO:0007669"/>
    <property type="project" value="TreeGrafter"/>
</dbReference>
<dbReference type="SMART" id="SM00448">
    <property type="entry name" value="REC"/>
    <property type="match status" value="1"/>
</dbReference>
<evidence type="ECO:0000259" key="4">
    <source>
        <dbReference type="PROSITE" id="PS50110"/>
    </source>
</evidence>
<dbReference type="InterPro" id="IPR043128">
    <property type="entry name" value="Rev_trsase/Diguanyl_cyclase"/>
</dbReference>
<dbReference type="Gene3D" id="3.40.50.2300">
    <property type="match status" value="1"/>
</dbReference>
<dbReference type="OrthoDB" id="9805474at2"/>
<evidence type="ECO:0000259" key="5">
    <source>
        <dbReference type="PROSITE" id="PS50887"/>
    </source>
</evidence>
<dbReference type="NCBIfam" id="TIGR00229">
    <property type="entry name" value="sensory_box"/>
    <property type="match status" value="1"/>
</dbReference>
<dbReference type="SUPFAM" id="SSF52172">
    <property type="entry name" value="CheY-like"/>
    <property type="match status" value="1"/>
</dbReference>
<dbReference type="GO" id="GO:0043709">
    <property type="term" value="P:cell adhesion involved in single-species biofilm formation"/>
    <property type="evidence" value="ECO:0007669"/>
    <property type="project" value="TreeGrafter"/>
</dbReference>
<dbReference type="Pfam" id="PF00990">
    <property type="entry name" value="GGDEF"/>
    <property type="match status" value="1"/>
</dbReference>
<dbReference type="Pfam" id="PF08448">
    <property type="entry name" value="PAS_4"/>
    <property type="match status" value="1"/>
</dbReference>
<dbReference type="CDD" id="cd01949">
    <property type="entry name" value="GGDEF"/>
    <property type="match status" value="1"/>
</dbReference>
<dbReference type="PROSITE" id="PS50110">
    <property type="entry name" value="RESPONSE_REGULATORY"/>
    <property type="match status" value="1"/>
</dbReference>
<dbReference type="GO" id="GO:0000160">
    <property type="term" value="P:phosphorelay signal transduction system"/>
    <property type="evidence" value="ECO:0007669"/>
    <property type="project" value="InterPro"/>
</dbReference>
<accession>A0A1H3KHZ6</accession>
<dbReference type="PANTHER" id="PTHR45138:SF9">
    <property type="entry name" value="DIGUANYLATE CYCLASE DGCM-RELATED"/>
    <property type="match status" value="1"/>
</dbReference>
<feature type="domain" description="Response regulatory" evidence="4">
    <location>
        <begin position="6"/>
        <end position="121"/>
    </location>
</feature>
<dbReference type="InterPro" id="IPR035965">
    <property type="entry name" value="PAS-like_dom_sf"/>
</dbReference>
<protein>
    <recommendedName>
        <fullName evidence="1">Stage 0 sporulation protein A homolog</fullName>
    </recommendedName>
</protein>
<comment type="function">
    <text evidence="2">May play the central regulatory role in sporulation. It may be an element of the effector pathway responsible for the activation of sporulation genes in response to nutritional stress. Spo0A may act in concert with spo0H (a sigma factor) to control the expression of some genes that are critical to the sporulation process.</text>
</comment>
<evidence type="ECO:0000256" key="2">
    <source>
        <dbReference type="ARBA" id="ARBA00024867"/>
    </source>
</evidence>
<organism evidence="6 7">
    <name type="scientific">Tindallia californiensis</name>
    <dbReference type="NCBI Taxonomy" id="159292"/>
    <lineage>
        <taxon>Bacteria</taxon>
        <taxon>Bacillati</taxon>
        <taxon>Bacillota</taxon>
        <taxon>Clostridia</taxon>
        <taxon>Peptostreptococcales</taxon>
        <taxon>Tindalliaceae</taxon>
        <taxon>Tindallia</taxon>
    </lineage>
</organism>
<feature type="modified residue" description="4-aspartylphosphate" evidence="3">
    <location>
        <position position="56"/>
    </location>
</feature>
<dbReference type="InterPro" id="IPR050469">
    <property type="entry name" value="Diguanylate_Cyclase"/>
</dbReference>
<evidence type="ECO:0000256" key="3">
    <source>
        <dbReference type="PROSITE-ProRule" id="PRU00169"/>
    </source>
</evidence>
<dbReference type="InterPro" id="IPR011006">
    <property type="entry name" value="CheY-like_superfamily"/>
</dbReference>
<evidence type="ECO:0000256" key="1">
    <source>
        <dbReference type="ARBA" id="ARBA00018672"/>
    </source>
</evidence>
<dbReference type="RefSeq" id="WP_093311374.1">
    <property type="nucleotide sequence ID" value="NZ_FNPV01000002.1"/>
</dbReference>
<dbReference type="Gene3D" id="3.30.70.270">
    <property type="match status" value="1"/>
</dbReference>
<dbReference type="EMBL" id="FNPV01000002">
    <property type="protein sequence ID" value="SDY51832.1"/>
    <property type="molecule type" value="Genomic_DNA"/>
</dbReference>
<dbReference type="SMART" id="SM00267">
    <property type="entry name" value="GGDEF"/>
    <property type="match status" value="1"/>
</dbReference>